<dbReference type="EMBL" id="LVLJ01000808">
    <property type="protein sequence ID" value="OAE32496.1"/>
    <property type="molecule type" value="Genomic_DNA"/>
</dbReference>
<keyword evidence="2" id="KW-0472">Membrane</keyword>
<feature type="region of interest" description="Disordered" evidence="1">
    <location>
        <begin position="119"/>
        <end position="144"/>
    </location>
</feature>
<feature type="transmembrane region" description="Helical" evidence="2">
    <location>
        <begin position="268"/>
        <end position="290"/>
    </location>
</feature>
<evidence type="ECO:0000259" key="3">
    <source>
        <dbReference type="Pfam" id="PF09835"/>
    </source>
</evidence>
<dbReference type="PANTHER" id="PTHR35102:SF1">
    <property type="entry name" value="E3 UBIQUITIN-PROTEIN LIGASE"/>
    <property type="match status" value="1"/>
</dbReference>
<evidence type="ECO:0000313" key="5">
    <source>
        <dbReference type="Proteomes" id="UP000077202"/>
    </source>
</evidence>
<keyword evidence="2" id="KW-1133">Transmembrane helix</keyword>
<dbReference type="Pfam" id="PF09835">
    <property type="entry name" value="DUF2062"/>
    <property type="match status" value="1"/>
</dbReference>
<proteinExistence type="predicted"/>
<dbReference type="AlphaFoldDB" id="A0A176WJX8"/>
<dbReference type="Proteomes" id="UP000077202">
    <property type="component" value="Unassembled WGS sequence"/>
</dbReference>
<dbReference type="PANTHER" id="PTHR35102">
    <property type="entry name" value="E3 UBIQUITIN-PROTEIN LIGASE"/>
    <property type="match status" value="1"/>
</dbReference>
<evidence type="ECO:0000256" key="1">
    <source>
        <dbReference type="SAM" id="MobiDB-lite"/>
    </source>
</evidence>
<name>A0A176WJX8_MARPO</name>
<feature type="transmembrane region" description="Helical" evidence="2">
    <location>
        <begin position="214"/>
        <end position="233"/>
    </location>
</feature>
<feature type="region of interest" description="Disordered" evidence="1">
    <location>
        <begin position="71"/>
        <end position="97"/>
    </location>
</feature>
<evidence type="ECO:0000256" key="2">
    <source>
        <dbReference type="SAM" id="Phobius"/>
    </source>
</evidence>
<feature type="transmembrane region" description="Helical" evidence="2">
    <location>
        <begin position="175"/>
        <end position="202"/>
    </location>
</feature>
<reference evidence="4" key="1">
    <citation type="submission" date="2016-03" db="EMBL/GenBank/DDBJ databases">
        <title>Mechanisms controlling the formation of the plant cell surface in tip-growing cells are functionally conserved among land plants.</title>
        <authorList>
            <person name="Honkanen S."/>
            <person name="Jones V.A."/>
            <person name="Morieri G."/>
            <person name="Champion C."/>
            <person name="Hetherington A.J."/>
            <person name="Kelly S."/>
            <person name="Saint-Marcoux D."/>
            <person name="Proust H."/>
            <person name="Prescott H."/>
            <person name="Dolan L."/>
        </authorList>
    </citation>
    <scope>NUCLEOTIDE SEQUENCE [LARGE SCALE GENOMIC DNA]</scope>
    <source>
        <tissue evidence="4">Whole gametophyte</tissue>
    </source>
</reference>
<gene>
    <name evidence="4" type="ORF">AXG93_3242s1180</name>
</gene>
<feature type="compositionally biased region" description="Polar residues" evidence="1">
    <location>
        <begin position="119"/>
        <end position="139"/>
    </location>
</feature>
<feature type="compositionally biased region" description="Basic and acidic residues" evidence="1">
    <location>
        <begin position="71"/>
        <end position="90"/>
    </location>
</feature>
<feature type="region of interest" description="Disordered" evidence="1">
    <location>
        <begin position="27"/>
        <end position="52"/>
    </location>
</feature>
<evidence type="ECO:0000313" key="4">
    <source>
        <dbReference type="EMBL" id="OAE32496.1"/>
    </source>
</evidence>
<keyword evidence="2" id="KW-0812">Transmembrane</keyword>
<feature type="domain" description="DUF2062" evidence="3">
    <location>
        <begin position="163"/>
        <end position="300"/>
    </location>
</feature>
<comment type="caution">
    <text evidence="4">The sequence shown here is derived from an EMBL/GenBank/DDBJ whole genome shotgun (WGS) entry which is preliminary data.</text>
</comment>
<organism evidence="4 5">
    <name type="scientific">Marchantia polymorpha subsp. ruderalis</name>
    <dbReference type="NCBI Taxonomy" id="1480154"/>
    <lineage>
        <taxon>Eukaryota</taxon>
        <taxon>Viridiplantae</taxon>
        <taxon>Streptophyta</taxon>
        <taxon>Embryophyta</taxon>
        <taxon>Marchantiophyta</taxon>
        <taxon>Marchantiopsida</taxon>
        <taxon>Marchantiidae</taxon>
        <taxon>Marchantiales</taxon>
        <taxon>Marchantiaceae</taxon>
        <taxon>Marchantia</taxon>
    </lineage>
</organism>
<dbReference type="InterPro" id="IPR018639">
    <property type="entry name" value="DUF2062"/>
</dbReference>
<protein>
    <recommendedName>
        <fullName evidence="3">DUF2062 domain-containing protein</fullName>
    </recommendedName>
</protein>
<accession>A0A176WJX8</accession>
<keyword evidence="5" id="KW-1185">Reference proteome</keyword>
<sequence>MVTCRDGYGPSGWALVVVLASDEKQELELEAEADEEGRRSEGGGPQSQISRIRGCRLMSEGRIVGAEEEVRRREWSGAEDGEGKETRNQRDCTNGGAVNLEPERESLAQVSVSSAGPAQAQSAIDVNGASSCSTTTTTIDEMPAGRGVPGQRWVRLHVTEPLLTIIRRGADAKTLAFSGAMGITLGIFPIYGVTAVLCACAVGLLGPRCNAPTMLLANLIATPLELSLVIPFLRLGEWVVGGKRLLLSKNALWEALTGKASWEVLLGLWHALVGWSVAAPFVIAALYFALLPVVKFSIQRYGIVVVPSSSLTPLMKDSIV</sequence>